<gene>
    <name evidence="1" type="ordered locus">Rmet_5484</name>
</gene>
<sequence>MKCQPPPQAPQSRNGAAFVEVGFMVKDGFYKVQFSAAVQGAGGVVVVENGVVRGADDQYLYAGKIATNGSSLTAQISVSAYQPNAVSVFNTAGGKFTLSLSGTVSGDNFHLTGNAPIAGIPEISIHGSRVAALTL</sequence>
<dbReference type="HOGENOM" id="CLU_150486_0_0_4"/>
<reference evidence="2" key="1">
    <citation type="journal article" date="2010" name="PLoS ONE">
        <title>The complete genome sequence of Cupriavidus metallidurans strain CH34, a master survivalist in harsh and anthropogenic environments.</title>
        <authorList>
            <person name="Janssen P.J."/>
            <person name="Van Houdt R."/>
            <person name="Moors H."/>
            <person name="Monsieurs P."/>
            <person name="Morin N."/>
            <person name="Michaux A."/>
            <person name="Benotmane M.A."/>
            <person name="Leys N."/>
            <person name="Vallaeys T."/>
            <person name="Lapidus A."/>
            <person name="Monchy S."/>
            <person name="Medigue C."/>
            <person name="Taghavi S."/>
            <person name="McCorkle S."/>
            <person name="Dunn J."/>
            <person name="van der Lelie D."/>
            <person name="Mergeay M."/>
        </authorList>
    </citation>
    <scope>NUCLEOTIDE SEQUENCE [LARGE SCALE GENOMIC DNA]</scope>
    <source>
        <strain evidence="2">ATCC 43123 / DSM 2839 / NBRC 102507 / CH34</strain>
    </source>
</reference>
<name>Q1LBY3_CUPMC</name>
<protein>
    <submittedName>
        <fullName evidence="1">Uncharacterized protein</fullName>
    </submittedName>
</protein>
<dbReference type="KEGG" id="rme:Rmet_5484"/>
<dbReference type="Gene3D" id="2.40.128.380">
    <property type="entry name" value="T3SS negative regulator GrlR"/>
    <property type="match status" value="1"/>
</dbReference>
<organism evidence="1 2">
    <name type="scientific">Cupriavidus metallidurans (strain ATCC 43123 / DSM 2839 / NBRC 102507 / CH34)</name>
    <name type="common">Ralstonia metallidurans</name>
    <dbReference type="NCBI Taxonomy" id="266264"/>
    <lineage>
        <taxon>Bacteria</taxon>
        <taxon>Pseudomonadati</taxon>
        <taxon>Pseudomonadota</taxon>
        <taxon>Betaproteobacteria</taxon>
        <taxon>Burkholderiales</taxon>
        <taxon>Burkholderiaceae</taxon>
        <taxon>Cupriavidus</taxon>
    </lineage>
</organism>
<dbReference type="InterPro" id="IPR043019">
    <property type="entry name" value="GrlR_sf"/>
</dbReference>
<evidence type="ECO:0000313" key="1">
    <source>
        <dbReference type="EMBL" id="ABF12343.1"/>
    </source>
</evidence>
<dbReference type="Proteomes" id="UP000002429">
    <property type="component" value="Plasmid megaplasmid"/>
</dbReference>
<accession>Q1LBY3</accession>
<dbReference type="EMBL" id="CP000353">
    <property type="protein sequence ID" value="ABF12343.1"/>
    <property type="molecule type" value="Genomic_DNA"/>
</dbReference>
<dbReference type="eggNOG" id="ENOG502ZNVT">
    <property type="taxonomic scope" value="Bacteria"/>
</dbReference>
<proteinExistence type="predicted"/>
<evidence type="ECO:0000313" key="2">
    <source>
        <dbReference type="Proteomes" id="UP000002429"/>
    </source>
</evidence>
<keyword evidence="1" id="KW-0614">Plasmid</keyword>
<keyword evidence="2" id="KW-1185">Reference proteome</keyword>
<dbReference type="AlphaFoldDB" id="Q1LBY3"/>
<geneLocation type="plasmid" evidence="1 2">
    <name>megaplasmid</name>
</geneLocation>